<keyword evidence="2" id="KW-1185">Reference proteome</keyword>
<protein>
    <submittedName>
        <fullName evidence="1">Helix-turn-helix domain-containing protein</fullName>
    </submittedName>
</protein>
<dbReference type="InterPro" id="IPR036390">
    <property type="entry name" value="WH_DNA-bd_sf"/>
</dbReference>
<name>A0ABD5MEW0_9EURY</name>
<dbReference type="InterPro" id="IPR011991">
    <property type="entry name" value="ArsR-like_HTH"/>
</dbReference>
<dbReference type="InterPro" id="IPR036388">
    <property type="entry name" value="WH-like_DNA-bd_sf"/>
</dbReference>
<sequence length="123" mass="13312">MCANPLSDAMEPDLGPVFDALTSEPCRAILRALDRPQTASEVAEHCDLSNGTAYRALERMVTAGLLRKQEGENAATYAVDFEEVIVRATDGELELEVSDPSRSAAEQLSELWSEVQAEAGGER</sequence>
<proteinExistence type="predicted"/>
<accession>A0ABD5MEW0</accession>
<organism evidence="1 2">
    <name type="scientific">Halobellus rubicundus</name>
    <dbReference type="NCBI Taxonomy" id="2996466"/>
    <lineage>
        <taxon>Archaea</taxon>
        <taxon>Methanobacteriati</taxon>
        <taxon>Methanobacteriota</taxon>
        <taxon>Stenosarchaea group</taxon>
        <taxon>Halobacteria</taxon>
        <taxon>Halobacteriales</taxon>
        <taxon>Haloferacaceae</taxon>
        <taxon>Halobellus</taxon>
    </lineage>
</organism>
<dbReference type="AlphaFoldDB" id="A0ABD5MEW0"/>
<dbReference type="Proteomes" id="UP001570511">
    <property type="component" value="Unassembled WGS sequence"/>
</dbReference>
<dbReference type="RefSeq" id="WP_372390215.1">
    <property type="nucleotide sequence ID" value="NZ_JBGNYA010000001.1"/>
</dbReference>
<dbReference type="CDD" id="cd00090">
    <property type="entry name" value="HTH_ARSR"/>
    <property type="match status" value="1"/>
</dbReference>
<gene>
    <name evidence="1" type="ORF">OS889_12535</name>
</gene>
<evidence type="ECO:0000313" key="1">
    <source>
        <dbReference type="EMBL" id="MFA1611832.1"/>
    </source>
</evidence>
<dbReference type="SUPFAM" id="SSF46785">
    <property type="entry name" value="Winged helix' DNA-binding domain"/>
    <property type="match status" value="1"/>
</dbReference>
<comment type="caution">
    <text evidence="1">The sequence shown here is derived from an EMBL/GenBank/DDBJ whole genome shotgun (WGS) entry which is preliminary data.</text>
</comment>
<dbReference type="Gene3D" id="1.10.10.10">
    <property type="entry name" value="Winged helix-like DNA-binding domain superfamily/Winged helix DNA-binding domain"/>
    <property type="match status" value="1"/>
</dbReference>
<evidence type="ECO:0000313" key="2">
    <source>
        <dbReference type="Proteomes" id="UP001570511"/>
    </source>
</evidence>
<dbReference type="EMBL" id="JBGNYA010000001">
    <property type="protein sequence ID" value="MFA1611832.1"/>
    <property type="molecule type" value="Genomic_DNA"/>
</dbReference>
<reference evidence="1 2" key="1">
    <citation type="submission" date="2024-08" db="EMBL/GenBank/DDBJ databases">
        <title>Halobellus sp. MBLA0158 whole genome sequence.</title>
        <authorList>
            <person name="Hwang C.Y."/>
            <person name="Cho E.-S."/>
            <person name="Seo M.-J."/>
        </authorList>
    </citation>
    <scope>NUCLEOTIDE SEQUENCE [LARGE SCALE GENOMIC DNA]</scope>
    <source>
        <strain evidence="1 2">MBLA0158</strain>
    </source>
</reference>
<dbReference type="Pfam" id="PF12840">
    <property type="entry name" value="HTH_20"/>
    <property type="match status" value="1"/>
</dbReference>